<feature type="transmembrane region" description="Helical" evidence="11">
    <location>
        <begin position="535"/>
        <end position="560"/>
    </location>
</feature>
<dbReference type="GO" id="GO:0016887">
    <property type="term" value="F:ATP hydrolysis activity"/>
    <property type="evidence" value="ECO:0007669"/>
    <property type="project" value="InterPro"/>
</dbReference>
<dbReference type="Proteomes" id="UP000193498">
    <property type="component" value="Unassembled WGS sequence"/>
</dbReference>
<dbReference type="PANTHER" id="PTHR24223:SF353">
    <property type="entry name" value="ABC TRANSPORTER ATP-BINDING PROTEIN_PERMEASE VMR1-RELATED"/>
    <property type="match status" value="1"/>
</dbReference>
<dbReference type="PROSITE" id="PS50929">
    <property type="entry name" value="ABC_TM1F"/>
    <property type="match status" value="2"/>
</dbReference>
<evidence type="ECO:0000313" key="15">
    <source>
        <dbReference type="Proteomes" id="UP000193498"/>
    </source>
</evidence>
<keyword evidence="7 11" id="KW-1133">Transmembrane helix</keyword>
<protein>
    <submittedName>
        <fullName evidence="14">p-loop containing nucleoside triphosphate hydrolase protein</fullName>
    </submittedName>
</protein>
<dbReference type="FunFam" id="1.20.1560.10:FF:000006">
    <property type="entry name" value="ATP-binding cassette, sub-family C (CFTR/MRP), member 9"/>
    <property type="match status" value="1"/>
</dbReference>
<feature type="transmembrane region" description="Helical" evidence="11">
    <location>
        <begin position="1027"/>
        <end position="1049"/>
    </location>
</feature>
<dbReference type="InParanoid" id="A0A1Y1XRJ6"/>
<evidence type="ECO:0000256" key="2">
    <source>
        <dbReference type="ARBA" id="ARBA00022448"/>
    </source>
</evidence>
<feature type="transmembrane region" description="Helical" evidence="11">
    <location>
        <begin position="194"/>
        <end position="217"/>
    </location>
</feature>
<dbReference type="FunFam" id="3.40.50.300:FF:000825">
    <property type="entry name" value="ABC bile acid transporter"/>
    <property type="match status" value="1"/>
</dbReference>
<feature type="transmembrane region" description="Helical" evidence="11">
    <location>
        <begin position="308"/>
        <end position="329"/>
    </location>
</feature>
<dbReference type="GO" id="GO:0140359">
    <property type="term" value="F:ABC-type transporter activity"/>
    <property type="evidence" value="ECO:0007669"/>
    <property type="project" value="InterPro"/>
</dbReference>
<evidence type="ECO:0000313" key="14">
    <source>
        <dbReference type="EMBL" id="ORX88370.1"/>
    </source>
</evidence>
<dbReference type="PANTHER" id="PTHR24223">
    <property type="entry name" value="ATP-BINDING CASSETTE SUB-FAMILY C"/>
    <property type="match status" value="1"/>
</dbReference>
<feature type="transmembrane region" description="Helical" evidence="11">
    <location>
        <begin position="443"/>
        <end position="467"/>
    </location>
</feature>
<name>A0A1Y1XRJ6_9FUNG</name>
<feature type="region of interest" description="Disordered" evidence="10">
    <location>
        <begin position="886"/>
        <end position="907"/>
    </location>
</feature>
<dbReference type="GO" id="GO:0005524">
    <property type="term" value="F:ATP binding"/>
    <property type="evidence" value="ECO:0007669"/>
    <property type="project" value="UniProtKB-KW"/>
</dbReference>
<dbReference type="Gene3D" id="3.40.50.300">
    <property type="entry name" value="P-loop containing nucleotide triphosphate hydrolases"/>
    <property type="match status" value="2"/>
</dbReference>
<feature type="transmembrane region" description="Helical" evidence="11">
    <location>
        <begin position="161"/>
        <end position="182"/>
    </location>
</feature>
<dbReference type="CDD" id="cd03250">
    <property type="entry name" value="ABCC_MRP_domain1"/>
    <property type="match status" value="1"/>
</dbReference>
<evidence type="ECO:0000256" key="8">
    <source>
        <dbReference type="ARBA" id="ARBA00023136"/>
    </source>
</evidence>
<evidence type="ECO:0000256" key="11">
    <source>
        <dbReference type="SAM" id="Phobius"/>
    </source>
</evidence>
<accession>A0A1Y1XRJ6</accession>
<proteinExistence type="predicted"/>
<feature type="transmembrane region" description="Helical" evidence="11">
    <location>
        <begin position="1100"/>
        <end position="1122"/>
    </location>
</feature>
<evidence type="ECO:0000259" key="12">
    <source>
        <dbReference type="PROSITE" id="PS50893"/>
    </source>
</evidence>
<keyword evidence="6" id="KW-0067">ATP-binding</keyword>
<sequence length="1564" mass="175074">MDSMYCLDSRESFWSIEYLFKCHSESLYESIIPAFYAVLSVALICTLLVAFRKRLDYIPIGDGDSEDTTSVNSQYSEPDSLLGTSGSPKNQKLQLLKISLTLLQLGVLVTLFSIRWQEHVRGKKHSIATILSPLTGFVAWIYAVVLCFLNRFKVEIPGLSANSHLNGFYFINIVSTALRIRLNIVEDTLSLHNAQHVMLLILLINSTALFFGSISIAGDSIRGISKPSAKGVVPTPEESASVLSLATFSWMNAMIFKGYRKGIDLEDVYDLPESERSGYLCRKFDQESMELPNRSLSFRLIYFFRRPILIQLGYTNLVILFTFSGPYFLKRILDYLEHPELYSQEMAYLNVFGLLLGYVALSLASSQSLWIGRKIGNGLKALIIGEVYAKSLRRQDVPGTAQENDSDEVSSQGKITNLMAVDAHQVAEICTYLDYLYSLPMQIIITVVFLYQVIGWSAIAGSFAMMLTMPLNYYSVTKCAKIQDRLMAATDKRMSVINEVLQGIKIIKFFAWEDRFKSRVDEYREKELAVLRERYIYWIFGATLWFTSPAIVTIVTFYAYTYIANKQLTASVAFASLALFKVLRNSLDMLPDIISSIMQAKVSTDRAEKFLNEPDTKKYEAQAATVKPNEPRIGFKNAKISWFNPSNDNKENCFSLTDISVVFPVGQLSLIAGPTGAGKSSMLMGLLGEMNLVEGSVYIPKRSGRRNSIGGYHAGVAYVSQQAWLQNDTIRNNILFGQPYDEKRYNEVIEACALQKDLEILEGGDETQIGEKGIALSGGQKQRVSLARAVYSRARHILMDDCLSAVDAHTAKHLFQKCIMGKLMKGRTRILVTHAVRLCMNGASLIVLLEQGAVAAQGKPEDLLNQGLLDKELLLEHEVQNNQGYGEIDQKKSEASTDASEKSDTKQAKGCKLVTEETMARGSIKMQIYGSYLRECGGLYYWVFLLSLLGICQALSFAQDYWIRMWVGAYDRSDPGPTPSLAVTTNVRDIPSSWVMGGGKLDIPLCFEASSFDAASSVGVQEADTMYYIKIYLFLMGVSVAFILIRYGVQFYGSLKASASIHSKLMSSILHAPVRFFDVTPVGRIMNRFSKDIGCVDQEVSAGASIFLIDIVATFTVVVVISVITPQFLYAVVAIIFVYVIIAKLYLHTSRDLKRLESVTRSPIYTQFGETLTGVSTIRAFGEEKRFLNDGYSKIDVHLRTFIYLWAANRWLSSRVDIAGGFVAFFTALFLLQEDVDPNLAGLSLNYALNFTDHILWCVRFYSVNEINMSSVERVQEYVAIEQEPPAVIESERPPREWPSKGGISVKNLVMQYAADQPPVIRDISFDVYPGEKIGIVGRTGAGKSTLAMAFFRFLEPASGTILIDGVDICKLGVQDLRSNLTIIPQDPVLFTGTIRSNLDPFSQRTDEELWMALKRVRLLESGGEAGKKIERIDLESPVSENGSNFSQGQRQLLALARALLKQSKLIILDEATASVDFETDAKIQKTIRNEFKESTLLCIAHRLRTIIDYDRIIVMDHGKLVEYDMPYNLIQNVDSVFHSMCQKSGEFEVLLEAAKAKFRDINN</sequence>
<feature type="transmembrane region" description="Helical" evidence="11">
    <location>
        <begin position="31"/>
        <end position="51"/>
    </location>
</feature>
<feature type="domain" description="ABC transporter" evidence="12">
    <location>
        <begin position="635"/>
        <end position="876"/>
    </location>
</feature>
<evidence type="ECO:0000256" key="5">
    <source>
        <dbReference type="ARBA" id="ARBA00022741"/>
    </source>
</evidence>
<dbReference type="FunFam" id="3.40.50.300:FF:000565">
    <property type="entry name" value="ABC bile acid transporter"/>
    <property type="match status" value="1"/>
</dbReference>
<dbReference type="STRING" id="1314790.A0A1Y1XRJ6"/>
<dbReference type="Gene3D" id="1.20.1560.10">
    <property type="entry name" value="ABC transporter type 1, transmembrane domain"/>
    <property type="match status" value="2"/>
</dbReference>
<dbReference type="CDD" id="cd18596">
    <property type="entry name" value="ABC_6TM_VMR1_D1_like"/>
    <property type="match status" value="1"/>
</dbReference>
<feature type="transmembrane region" description="Helical" evidence="11">
    <location>
        <begin position="126"/>
        <end position="149"/>
    </location>
</feature>
<keyword evidence="4" id="KW-0677">Repeat</keyword>
<keyword evidence="14" id="KW-0378">Hydrolase</keyword>
<feature type="transmembrane region" description="Helical" evidence="11">
    <location>
        <begin position="1128"/>
        <end position="1147"/>
    </location>
</feature>
<feature type="domain" description="ABC transmembrane type-1" evidence="13">
    <location>
        <begin position="943"/>
        <end position="1263"/>
    </location>
</feature>
<dbReference type="CDD" id="cd18604">
    <property type="entry name" value="ABC_6TM_VMR1_D2_like"/>
    <property type="match status" value="1"/>
</dbReference>
<dbReference type="Pfam" id="PF00005">
    <property type="entry name" value="ABC_tran"/>
    <property type="match status" value="2"/>
</dbReference>
<feature type="region of interest" description="Disordered" evidence="10">
    <location>
        <begin position="65"/>
        <end position="86"/>
    </location>
</feature>
<feature type="transmembrane region" description="Helical" evidence="11">
    <location>
        <begin position="939"/>
        <end position="958"/>
    </location>
</feature>
<dbReference type="OrthoDB" id="6500128at2759"/>
<keyword evidence="3 11" id="KW-0812">Transmembrane</keyword>
<dbReference type="InterPro" id="IPR017871">
    <property type="entry name" value="ABC_transporter-like_CS"/>
</dbReference>
<feature type="compositionally biased region" description="Basic and acidic residues" evidence="10">
    <location>
        <begin position="888"/>
        <end position="907"/>
    </location>
</feature>
<reference evidence="14 15" key="1">
    <citation type="submission" date="2016-07" db="EMBL/GenBank/DDBJ databases">
        <title>Pervasive Adenine N6-methylation of Active Genes in Fungi.</title>
        <authorList>
            <consortium name="DOE Joint Genome Institute"/>
            <person name="Mondo S.J."/>
            <person name="Dannebaum R.O."/>
            <person name="Kuo R.C."/>
            <person name="Labutti K."/>
            <person name="Haridas S."/>
            <person name="Kuo A."/>
            <person name="Salamov A."/>
            <person name="Ahrendt S.R."/>
            <person name="Lipzen A."/>
            <person name="Sullivan W."/>
            <person name="Andreopoulos W.B."/>
            <person name="Clum A."/>
            <person name="Lindquist E."/>
            <person name="Daum C."/>
            <person name="Ramamoorthy G.K."/>
            <person name="Gryganskyi A."/>
            <person name="Culley D."/>
            <person name="Magnuson J.K."/>
            <person name="James T.Y."/>
            <person name="O'Malley M.A."/>
            <person name="Stajich J.E."/>
            <person name="Spatafora J.W."/>
            <person name="Visel A."/>
            <person name="Grigoriev I.V."/>
        </authorList>
    </citation>
    <scope>NUCLEOTIDE SEQUENCE [LARGE SCALE GENOMIC DNA]</scope>
    <source>
        <strain evidence="14 15">CBS 931.73</strain>
    </source>
</reference>
<gene>
    <name evidence="14" type="ORF">K493DRAFT_411066</name>
</gene>
<evidence type="ECO:0000256" key="9">
    <source>
        <dbReference type="ARBA" id="ARBA00023180"/>
    </source>
</evidence>
<evidence type="ECO:0000256" key="4">
    <source>
        <dbReference type="ARBA" id="ARBA00022737"/>
    </source>
</evidence>
<organism evidence="14 15">
    <name type="scientific">Basidiobolus meristosporus CBS 931.73</name>
    <dbReference type="NCBI Taxonomy" id="1314790"/>
    <lineage>
        <taxon>Eukaryota</taxon>
        <taxon>Fungi</taxon>
        <taxon>Fungi incertae sedis</taxon>
        <taxon>Zoopagomycota</taxon>
        <taxon>Entomophthoromycotina</taxon>
        <taxon>Basidiobolomycetes</taxon>
        <taxon>Basidiobolales</taxon>
        <taxon>Basidiobolaceae</taxon>
        <taxon>Basidiobolus</taxon>
    </lineage>
</organism>
<evidence type="ECO:0000256" key="7">
    <source>
        <dbReference type="ARBA" id="ARBA00022989"/>
    </source>
</evidence>
<keyword evidence="8 11" id="KW-0472">Membrane</keyword>
<evidence type="ECO:0000256" key="1">
    <source>
        <dbReference type="ARBA" id="ARBA00004141"/>
    </source>
</evidence>
<dbReference type="CDD" id="cd03244">
    <property type="entry name" value="ABCC_MRP_domain2"/>
    <property type="match status" value="1"/>
</dbReference>
<dbReference type="InterPro" id="IPR003593">
    <property type="entry name" value="AAA+_ATPase"/>
</dbReference>
<dbReference type="PROSITE" id="PS50893">
    <property type="entry name" value="ABC_TRANSPORTER_2"/>
    <property type="match status" value="2"/>
</dbReference>
<evidence type="ECO:0000259" key="13">
    <source>
        <dbReference type="PROSITE" id="PS50929"/>
    </source>
</evidence>
<dbReference type="EMBL" id="MCFE01000534">
    <property type="protein sequence ID" value="ORX88370.1"/>
    <property type="molecule type" value="Genomic_DNA"/>
</dbReference>
<dbReference type="GO" id="GO:0000329">
    <property type="term" value="C:fungal-type vacuole membrane"/>
    <property type="evidence" value="ECO:0007669"/>
    <property type="project" value="TreeGrafter"/>
</dbReference>
<dbReference type="Pfam" id="PF00664">
    <property type="entry name" value="ABC_membrane"/>
    <property type="match status" value="2"/>
</dbReference>
<keyword evidence="9" id="KW-0325">Glycoprotein</keyword>
<dbReference type="InterPro" id="IPR050173">
    <property type="entry name" value="ABC_transporter_C-like"/>
</dbReference>
<dbReference type="InterPro" id="IPR036640">
    <property type="entry name" value="ABC1_TM_sf"/>
</dbReference>
<feature type="transmembrane region" description="Helical" evidence="11">
    <location>
        <begin position="95"/>
        <end position="114"/>
    </location>
</feature>
<dbReference type="SUPFAM" id="SSF52540">
    <property type="entry name" value="P-loop containing nucleoside triphosphate hydrolases"/>
    <property type="match status" value="2"/>
</dbReference>
<keyword evidence="2" id="KW-0813">Transport</keyword>
<keyword evidence="15" id="KW-1185">Reference proteome</keyword>
<comment type="subcellular location">
    <subcellularLocation>
        <location evidence="1">Membrane</location>
        <topology evidence="1">Multi-pass membrane protein</topology>
    </subcellularLocation>
</comment>
<keyword evidence="5" id="KW-0547">Nucleotide-binding</keyword>
<dbReference type="InterPro" id="IPR011527">
    <property type="entry name" value="ABC1_TM_dom"/>
</dbReference>
<dbReference type="InterPro" id="IPR027417">
    <property type="entry name" value="P-loop_NTPase"/>
</dbReference>
<dbReference type="InterPro" id="IPR003439">
    <property type="entry name" value="ABC_transporter-like_ATP-bd"/>
</dbReference>
<evidence type="ECO:0000256" key="6">
    <source>
        <dbReference type="ARBA" id="ARBA00022840"/>
    </source>
</evidence>
<feature type="transmembrane region" description="Helical" evidence="11">
    <location>
        <begin position="349"/>
        <end position="371"/>
    </location>
</feature>
<dbReference type="SMART" id="SM00382">
    <property type="entry name" value="AAA"/>
    <property type="match status" value="2"/>
</dbReference>
<evidence type="ECO:0000256" key="3">
    <source>
        <dbReference type="ARBA" id="ARBA00022692"/>
    </source>
</evidence>
<evidence type="ECO:0000256" key="10">
    <source>
        <dbReference type="SAM" id="MobiDB-lite"/>
    </source>
</evidence>
<dbReference type="SUPFAM" id="SSF90123">
    <property type="entry name" value="ABC transporter transmembrane region"/>
    <property type="match status" value="2"/>
</dbReference>
<comment type="caution">
    <text evidence="14">The sequence shown here is derived from an EMBL/GenBank/DDBJ whole genome shotgun (WGS) entry which is preliminary data.</text>
</comment>
<dbReference type="PROSITE" id="PS00211">
    <property type="entry name" value="ABC_TRANSPORTER_1"/>
    <property type="match status" value="2"/>
</dbReference>
<feature type="domain" description="ABC transmembrane type-1" evidence="13">
    <location>
        <begin position="317"/>
        <end position="599"/>
    </location>
</feature>
<feature type="domain" description="ABC transporter" evidence="12">
    <location>
        <begin position="1304"/>
        <end position="1543"/>
    </location>
</feature>
<feature type="compositionally biased region" description="Polar residues" evidence="10">
    <location>
        <begin position="68"/>
        <end position="86"/>
    </location>
</feature>